<dbReference type="PANTHER" id="PTHR24379:SF127">
    <property type="entry name" value="BLOODY FINGERS-RELATED"/>
    <property type="match status" value="1"/>
</dbReference>
<feature type="compositionally biased region" description="Basic and acidic residues" evidence="6">
    <location>
        <begin position="90"/>
        <end position="102"/>
    </location>
</feature>
<dbReference type="Proteomes" id="UP000318571">
    <property type="component" value="Chromosome 2"/>
</dbReference>
<evidence type="ECO:0000256" key="1">
    <source>
        <dbReference type="ARBA" id="ARBA00022723"/>
    </source>
</evidence>
<dbReference type="PANTHER" id="PTHR24379">
    <property type="entry name" value="KRAB AND ZINC FINGER DOMAIN-CONTAINING"/>
    <property type="match status" value="1"/>
</dbReference>
<dbReference type="SUPFAM" id="SSF57667">
    <property type="entry name" value="beta-beta-alpha zinc fingers"/>
    <property type="match status" value="2"/>
</dbReference>
<dbReference type="PROSITE" id="PS00028">
    <property type="entry name" value="ZINC_FINGER_C2H2_1"/>
    <property type="match status" value="4"/>
</dbReference>
<dbReference type="Pfam" id="PF00096">
    <property type="entry name" value="zf-C2H2"/>
    <property type="match status" value="3"/>
</dbReference>
<keyword evidence="2" id="KW-0677">Repeat</keyword>
<evidence type="ECO:0000259" key="7">
    <source>
        <dbReference type="PROSITE" id="PS50157"/>
    </source>
</evidence>
<feature type="domain" description="C2H2-type" evidence="7">
    <location>
        <begin position="327"/>
        <end position="355"/>
    </location>
</feature>
<sequence>MDGHDLEFHPNSSDEEDEDPKSYGKSTEKSPKLEPHDGTTSPKSERDSNTDYDPGSGDEGKPLKKRKYICKETLGKAEPDIDELHSEDGFHLQSSEDHDLKARSRKKKKSSAKKDTMQCPMCQKVYKTLFSFKKHVKNCKKGHFDLSLCTCQVCLFVANSQDALKAHMELHVEKLGDILNHPMNCPVCEKALKSSHELNSHYQSVHDAQRAICVICKGFYKADFLHKHVRIKHQSKKHLCSICGKEFDQVLRLSIHLNTFHSTTTEHRVVCDQCGKTFPHKERLRQHKYFYHKYDSSKNTCEYCGKTFSNLSQLYKHRRIHSKVKPYQCALCGYQAVVKSNVRLHIKKVHKQEEVAQDEILTVGKIELE</sequence>
<dbReference type="GO" id="GO:0000977">
    <property type="term" value="F:RNA polymerase II transcription regulatory region sequence-specific DNA binding"/>
    <property type="evidence" value="ECO:0007669"/>
    <property type="project" value="TreeGrafter"/>
</dbReference>
<dbReference type="AlphaFoldDB" id="A0A553PBE1"/>
<dbReference type="OMA" id="RAICVIC"/>
<evidence type="ECO:0000256" key="4">
    <source>
        <dbReference type="ARBA" id="ARBA00022833"/>
    </source>
</evidence>
<dbReference type="FunFam" id="3.30.160.60:FF:000065">
    <property type="entry name" value="B-cell CLL/lymphoma 6, member B"/>
    <property type="match status" value="1"/>
</dbReference>
<organism evidence="8 9">
    <name type="scientific">Tigriopus californicus</name>
    <name type="common">Marine copepod</name>
    <dbReference type="NCBI Taxonomy" id="6832"/>
    <lineage>
        <taxon>Eukaryota</taxon>
        <taxon>Metazoa</taxon>
        <taxon>Ecdysozoa</taxon>
        <taxon>Arthropoda</taxon>
        <taxon>Crustacea</taxon>
        <taxon>Multicrustacea</taxon>
        <taxon>Hexanauplia</taxon>
        <taxon>Copepoda</taxon>
        <taxon>Harpacticoida</taxon>
        <taxon>Harpacticidae</taxon>
        <taxon>Tigriopus</taxon>
    </lineage>
</organism>
<evidence type="ECO:0000256" key="5">
    <source>
        <dbReference type="PROSITE-ProRule" id="PRU00042"/>
    </source>
</evidence>
<name>A0A553PBE1_TIGCA</name>
<keyword evidence="3 5" id="KW-0863">Zinc-finger</keyword>
<dbReference type="SMART" id="SM00355">
    <property type="entry name" value="ZnF_C2H2"/>
    <property type="match status" value="8"/>
</dbReference>
<feature type="domain" description="C2H2-type" evidence="7">
    <location>
        <begin position="183"/>
        <end position="211"/>
    </location>
</feature>
<dbReference type="GO" id="GO:0005634">
    <property type="term" value="C:nucleus"/>
    <property type="evidence" value="ECO:0007669"/>
    <property type="project" value="TreeGrafter"/>
</dbReference>
<evidence type="ECO:0000256" key="3">
    <source>
        <dbReference type="ARBA" id="ARBA00022771"/>
    </source>
</evidence>
<dbReference type="Gene3D" id="3.30.160.60">
    <property type="entry name" value="Classic Zinc Finger"/>
    <property type="match status" value="5"/>
</dbReference>
<feature type="region of interest" description="Disordered" evidence="6">
    <location>
        <begin position="90"/>
        <end position="112"/>
    </location>
</feature>
<feature type="region of interest" description="Disordered" evidence="6">
    <location>
        <begin position="1"/>
        <end position="64"/>
    </location>
</feature>
<reference evidence="8 9" key="1">
    <citation type="journal article" date="2018" name="Nat. Ecol. Evol.">
        <title>Genomic signatures of mitonuclear coevolution across populations of Tigriopus californicus.</title>
        <authorList>
            <person name="Barreto F.S."/>
            <person name="Watson E.T."/>
            <person name="Lima T.G."/>
            <person name="Willett C.S."/>
            <person name="Edmands S."/>
            <person name="Li W."/>
            <person name="Burton R.S."/>
        </authorList>
    </citation>
    <scope>NUCLEOTIDE SEQUENCE [LARGE SCALE GENOMIC DNA]</scope>
    <source>
        <strain evidence="8 9">San Diego</strain>
    </source>
</reference>
<keyword evidence="4" id="KW-0862">Zinc</keyword>
<feature type="compositionally biased region" description="Basic and acidic residues" evidence="6">
    <location>
        <begin position="20"/>
        <end position="49"/>
    </location>
</feature>
<dbReference type="STRING" id="6832.A0A553PBE1"/>
<dbReference type="InterPro" id="IPR013087">
    <property type="entry name" value="Znf_C2H2_type"/>
</dbReference>
<evidence type="ECO:0000313" key="8">
    <source>
        <dbReference type="EMBL" id="TRY74993.1"/>
    </source>
</evidence>
<evidence type="ECO:0000256" key="6">
    <source>
        <dbReference type="SAM" id="MobiDB-lite"/>
    </source>
</evidence>
<dbReference type="OrthoDB" id="6344893at2759"/>
<dbReference type="InterPro" id="IPR036236">
    <property type="entry name" value="Znf_C2H2_sf"/>
</dbReference>
<dbReference type="GO" id="GO:0000981">
    <property type="term" value="F:DNA-binding transcription factor activity, RNA polymerase II-specific"/>
    <property type="evidence" value="ECO:0007669"/>
    <property type="project" value="TreeGrafter"/>
</dbReference>
<accession>A0A553PBE1</accession>
<feature type="domain" description="C2H2-type" evidence="7">
    <location>
        <begin position="238"/>
        <end position="266"/>
    </location>
</feature>
<dbReference type="PROSITE" id="PS50157">
    <property type="entry name" value="ZINC_FINGER_C2H2_2"/>
    <property type="match status" value="5"/>
</dbReference>
<dbReference type="GO" id="GO:0008270">
    <property type="term" value="F:zinc ion binding"/>
    <property type="evidence" value="ECO:0007669"/>
    <property type="project" value="UniProtKB-KW"/>
</dbReference>
<keyword evidence="9" id="KW-1185">Reference proteome</keyword>
<dbReference type="EMBL" id="VCGU01000005">
    <property type="protein sequence ID" value="TRY74993.1"/>
    <property type="molecule type" value="Genomic_DNA"/>
</dbReference>
<evidence type="ECO:0000256" key="2">
    <source>
        <dbReference type="ARBA" id="ARBA00022737"/>
    </source>
</evidence>
<protein>
    <recommendedName>
        <fullName evidence="7">C2H2-type domain-containing protein</fullName>
    </recommendedName>
</protein>
<keyword evidence="1" id="KW-0479">Metal-binding</keyword>
<evidence type="ECO:0000313" key="9">
    <source>
        <dbReference type="Proteomes" id="UP000318571"/>
    </source>
</evidence>
<comment type="caution">
    <text evidence="8">The sequence shown here is derived from an EMBL/GenBank/DDBJ whole genome shotgun (WGS) entry which is preliminary data.</text>
</comment>
<gene>
    <name evidence="8" type="ORF">TCAL_08646</name>
</gene>
<feature type="domain" description="C2H2-type" evidence="7">
    <location>
        <begin position="269"/>
        <end position="297"/>
    </location>
</feature>
<feature type="domain" description="C2H2-type" evidence="7">
    <location>
        <begin position="299"/>
        <end position="326"/>
    </location>
</feature>
<proteinExistence type="predicted"/>